<evidence type="ECO:0008006" key="4">
    <source>
        <dbReference type="Google" id="ProtNLM"/>
    </source>
</evidence>
<organism evidence="2 3">
    <name type="scientific">Zooshikella harenae</name>
    <dbReference type="NCBI Taxonomy" id="2827238"/>
    <lineage>
        <taxon>Bacteria</taxon>
        <taxon>Pseudomonadati</taxon>
        <taxon>Pseudomonadota</taxon>
        <taxon>Gammaproteobacteria</taxon>
        <taxon>Oceanospirillales</taxon>
        <taxon>Zooshikellaceae</taxon>
        <taxon>Zooshikella</taxon>
    </lineage>
</organism>
<dbReference type="EMBL" id="JAGSOY010000029">
    <property type="protein sequence ID" value="MBU2712044.1"/>
    <property type="molecule type" value="Genomic_DNA"/>
</dbReference>
<sequence length="300" mass="35036">MRISTLILLVIANTAFAKIQFNCNDTKNINAKKIAEYIEIIDTQEMLSSPSTVSIHYQRLFERCVQDRQPIKSLNNKALDSLFRSMISIAFYTKNKNHVDYMRSIFDEKLTRGDRNKDAIERMHSAYIRVRQFEQARQLEYVFSDIGLPITPSIELIKTHERTLLRLADNGKKLIQETFSFPKGGYVVVVSSPMCGFSRRFMEWLRQQPSLFNIFAKHSIWITPVDGYLNIEEMQKSNRRNKPIHIKYTYSSSDWPEITYWGTPTLYFYNNGELKKQIIGWPKEGRGQEVLAGLKEISLL</sequence>
<evidence type="ECO:0000313" key="2">
    <source>
        <dbReference type="EMBL" id="MBU2712044.1"/>
    </source>
</evidence>
<comment type="caution">
    <text evidence="2">The sequence shown here is derived from an EMBL/GenBank/DDBJ whole genome shotgun (WGS) entry which is preliminary data.</text>
</comment>
<gene>
    <name evidence="2" type="ORF">KCG35_13315</name>
</gene>
<accession>A0ABS5ZDA7</accession>
<dbReference type="InterPro" id="IPR036249">
    <property type="entry name" value="Thioredoxin-like_sf"/>
</dbReference>
<feature type="signal peptide" evidence="1">
    <location>
        <begin position="1"/>
        <end position="17"/>
    </location>
</feature>
<dbReference type="Proteomes" id="UP000690515">
    <property type="component" value="Unassembled WGS sequence"/>
</dbReference>
<name>A0ABS5ZDA7_9GAMM</name>
<evidence type="ECO:0000313" key="3">
    <source>
        <dbReference type="Proteomes" id="UP000690515"/>
    </source>
</evidence>
<reference evidence="2 3" key="1">
    <citation type="submission" date="2021-04" db="EMBL/GenBank/DDBJ databases">
        <authorList>
            <person name="Pira H."/>
            <person name="Risdian C."/>
            <person name="Wink J."/>
        </authorList>
    </citation>
    <scope>NUCLEOTIDE SEQUENCE [LARGE SCALE GENOMIC DNA]</scope>
    <source>
        <strain evidence="2 3">WH53</strain>
    </source>
</reference>
<evidence type="ECO:0000256" key="1">
    <source>
        <dbReference type="SAM" id="SignalP"/>
    </source>
</evidence>
<protein>
    <recommendedName>
        <fullName evidence="4">Thioredoxin domain-containing protein</fullName>
    </recommendedName>
</protein>
<dbReference type="SUPFAM" id="SSF52833">
    <property type="entry name" value="Thioredoxin-like"/>
    <property type="match status" value="1"/>
</dbReference>
<proteinExistence type="predicted"/>
<feature type="chain" id="PRO_5045487147" description="Thioredoxin domain-containing protein" evidence="1">
    <location>
        <begin position="18"/>
        <end position="300"/>
    </location>
</feature>
<dbReference type="RefSeq" id="WP_215820243.1">
    <property type="nucleotide sequence ID" value="NZ_JAGSOY010000029.1"/>
</dbReference>
<keyword evidence="3" id="KW-1185">Reference proteome</keyword>
<keyword evidence="1" id="KW-0732">Signal</keyword>